<dbReference type="RefSeq" id="WP_267773447.1">
    <property type="nucleotide sequence ID" value="NZ_JAPNKE010000002.1"/>
</dbReference>
<accession>A0A9X3J0D4</accession>
<dbReference type="EMBL" id="JAPNKE010000002">
    <property type="protein sequence ID" value="MCY1010481.1"/>
    <property type="molecule type" value="Genomic_DNA"/>
</dbReference>
<evidence type="ECO:0000313" key="1">
    <source>
        <dbReference type="EMBL" id="MCY1010481.1"/>
    </source>
</evidence>
<organism evidence="1 2">
    <name type="scientific">Nannocystis pusilla</name>
    <dbReference type="NCBI Taxonomy" id="889268"/>
    <lineage>
        <taxon>Bacteria</taxon>
        <taxon>Pseudomonadati</taxon>
        <taxon>Myxococcota</taxon>
        <taxon>Polyangia</taxon>
        <taxon>Nannocystales</taxon>
        <taxon>Nannocystaceae</taxon>
        <taxon>Nannocystis</taxon>
    </lineage>
</organism>
<sequence>MEAHNSNLKDLLLAETGPEFIVATEGAIEHAMKTIENGSKEYSTLNELGLSHLLADCLNLMGWRATAETNNNGHVDVVVACAFGRHWKYLGECKLHKGYQYHVDGCEQLLGYCTGREPRAFCMDFINATDAFKKMMKLRADMDKKRPLKQKAAGADHRILGGFVTSHAHVSGAVVEILHLGCSVPKP</sequence>
<comment type="caution">
    <text evidence="1">The sequence shown here is derived from an EMBL/GenBank/DDBJ whole genome shotgun (WGS) entry which is preliminary data.</text>
</comment>
<name>A0A9X3J0D4_9BACT</name>
<reference evidence="1" key="1">
    <citation type="submission" date="2022-11" db="EMBL/GenBank/DDBJ databases">
        <title>Minimal conservation of predation-associated metabolite biosynthetic gene clusters underscores biosynthetic potential of Myxococcota including descriptions for ten novel species: Archangium lansinium sp. nov., Myxococcus landrumus sp. nov., Nannocystis bai.</title>
        <authorList>
            <person name="Ahearne A."/>
            <person name="Stevens C."/>
            <person name="Phillips K."/>
        </authorList>
    </citation>
    <scope>NUCLEOTIDE SEQUENCE</scope>
    <source>
        <strain evidence="1">Na p29</strain>
    </source>
</reference>
<protein>
    <submittedName>
        <fullName evidence="1">Uncharacterized protein</fullName>
    </submittedName>
</protein>
<dbReference type="Proteomes" id="UP001150924">
    <property type="component" value="Unassembled WGS sequence"/>
</dbReference>
<dbReference type="AlphaFoldDB" id="A0A9X3J0D4"/>
<evidence type="ECO:0000313" key="2">
    <source>
        <dbReference type="Proteomes" id="UP001150924"/>
    </source>
</evidence>
<keyword evidence="2" id="KW-1185">Reference proteome</keyword>
<proteinExistence type="predicted"/>
<gene>
    <name evidence="1" type="ORF">OV079_33930</name>
</gene>